<keyword evidence="2" id="KW-1185">Reference proteome</keyword>
<dbReference type="RefSeq" id="WP_064720347.1">
    <property type="nucleotide sequence ID" value="NZ_LXEV01000027.1"/>
</dbReference>
<reference evidence="1 2" key="1">
    <citation type="submission" date="2016-04" db="EMBL/GenBank/DDBJ databases">
        <title>ATOL: Assembling a taxonomically balanced genome-scale reconstruction of the evolutionary history of the Enterobacteriaceae.</title>
        <authorList>
            <person name="Plunkett G.III."/>
            <person name="Neeno-Eckwall E.C."/>
            <person name="Glasner J.D."/>
            <person name="Perna N.T."/>
        </authorList>
    </citation>
    <scope>NUCLEOTIDE SEQUENCE [LARGE SCALE GENOMIC DNA]</scope>
    <source>
        <strain evidence="1 2">ATCC 700826</strain>
    </source>
</reference>
<evidence type="ECO:0008006" key="3">
    <source>
        <dbReference type="Google" id="ProtNLM"/>
    </source>
</evidence>
<comment type="caution">
    <text evidence="1">The sequence shown here is derived from an EMBL/GenBank/DDBJ whole genome shotgun (WGS) entry which is preliminary data.</text>
</comment>
<name>A0AAJ3HR96_PROHU</name>
<sequence length="123" mass="13848">MSVTYVDILSFAKDCINRDDEVGYRNAISRAYYAAYHCVYPLIRYGPKGSHQGLINYLLQADSAKKESCNKKALLALAYAMQNLKGMRVIADYSLNNENMNKVNASSSIITSEKLINKIKEIK</sequence>
<organism evidence="1 2">
    <name type="scientific">Proteus hauseri ATCC 700826</name>
    <dbReference type="NCBI Taxonomy" id="1354271"/>
    <lineage>
        <taxon>Bacteria</taxon>
        <taxon>Pseudomonadati</taxon>
        <taxon>Pseudomonadota</taxon>
        <taxon>Gammaproteobacteria</taxon>
        <taxon>Enterobacterales</taxon>
        <taxon>Morganellaceae</taxon>
        <taxon>Proteus</taxon>
    </lineage>
</organism>
<evidence type="ECO:0000313" key="1">
    <source>
        <dbReference type="EMBL" id="OAT46139.1"/>
    </source>
</evidence>
<dbReference type="Proteomes" id="UP000078250">
    <property type="component" value="Unassembled WGS sequence"/>
</dbReference>
<gene>
    <name evidence="1" type="ORF">M997_2394</name>
</gene>
<evidence type="ECO:0000313" key="2">
    <source>
        <dbReference type="Proteomes" id="UP000078250"/>
    </source>
</evidence>
<dbReference type="EMBL" id="LXEV01000027">
    <property type="protein sequence ID" value="OAT46139.1"/>
    <property type="molecule type" value="Genomic_DNA"/>
</dbReference>
<dbReference type="Gene3D" id="1.20.120.330">
    <property type="entry name" value="Nucleotidyltransferases domain 2"/>
    <property type="match status" value="1"/>
</dbReference>
<accession>A0AAJ3HR96</accession>
<protein>
    <recommendedName>
        <fullName evidence="3">HEPN domain-containing protein</fullName>
    </recommendedName>
</protein>
<proteinExistence type="predicted"/>
<dbReference type="AlphaFoldDB" id="A0AAJ3HR96"/>